<evidence type="ECO:0000259" key="1">
    <source>
        <dbReference type="Pfam" id="PF12802"/>
    </source>
</evidence>
<dbReference type="InterPro" id="IPR000835">
    <property type="entry name" value="HTH_MarR-typ"/>
</dbReference>
<dbReference type="SUPFAM" id="SSF46785">
    <property type="entry name" value="Winged helix' DNA-binding domain"/>
    <property type="match status" value="1"/>
</dbReference>
<dbReference type="Pfam" id="PF12802">
    <property type="entry name" value="MarR_2"/>
    <property type="match status" value="1"/>
</dbReference>
<dbReference type="GO" id="GO:0003700">
    <property type="term" value="F:DNA-binding transcription factor activity"/>
    <property type="evidence" value="ECO:0007669"/>
    <property type="project" value="InterPro"/>
</dbReference>
<dbReference type="InterPro" id="IPR036388">
    <property type="entry name" value="WH-like_DNA-bd_sf"/>
</dbReference>
<dbReference type="InterPro" id="IPR036390">
    <property type="entry name" value="WH_DNA-bd_sf"/>
</dbReference>
<proteinExistence type="predicted"/>
<dbReference type="Gene3D" id="1.10.10.10">
    <property type="entry name" value="Winged helix-like DNA-binding domain superfamily/Winged helix DNA-binding domain"/>
    <property type="match status" value="1"/>
</dbReference>
<evidence type="ECO:0000313" key="2">
    <source>
        <dbReference type="EMBL" id="KAB7518777.1"/>
    </source>
</evidence>
<organism evidence="2 3">
    <name type="scientific">Halosegnis rubeus</name>
    <dbReference type="NCBI Taxonomy" id="2212850"/>
    <lineage>
        <taxon>Archaea</taxon>
        <taxon>Methanobacteriati</taxon>
        <taxon>Methanobacteriota</taxon>
        <taxon>Stenosarchaea group</taxon>
        <taxon>Halobacteria</taxon>
        <taxon>Halobacteriales</taxon>
        <taxon>Natronomonadaceae</taxon>
        <taxon>Halosegnis</taxon>
    </lineage>
</organism>
<gene>
    <name evidence="2" type="ORF">DP108_06310</name>
</gene>
<dbReference type="Proteomes" id="UP000326207">
    <property type="component" value="Unassembled WGS sequence"/>
</dbReference>
<dbReference type="AlphaFoldDB" id="A0A5N5UJ31"/>
<accession>A0A5N5UJ31</accession>
<feature type="domain" description="HTH marR-type" evidence="1">
    <location>
        <begin position="36"/>
        <end position="81"/>
    </location>
</feature>
<dbReference type="EMBL" id="QMDY01000003">
    <property type="protein sequence ID" value="KAB7518777.1"/>
    <property type="molecule type" value="Genomic_DNA"/>
</dbReference>
<protein>
    <submittedName>
        <fullName evidence="2">Helix-turn-helix domain-containing protein</fullName>
    </submittedName>
</protein>
<comment type="caution">
    <text evidence="2">The sequence shown here is derived from an EMBL/GenBank/DDBJ whole genome shotgun (WGS) entry which is preliminary data.</text>
</comment>
<sequence length="100" mass="11491">MDPILHEKSTKMKQLFTNPLKLCSVPRSPKVSNSKLLETIASAPDPFVTAQEIADRTEYTKDGARRRLHELEDEGWLRSRSVGARAKVWWITTEGRDQLR</sequence>
<name>A0A5N5UJ31_9EURY</name>
<reference evidence="2 3" key="1">
    <citation type="submission" date="2019-10" db="EMBL/GenBank/DDBJ databases">
        <title>Unraveling microbial dark matter from salterns through culturing: the case of the genus Halosegnis.</title>
        <authorList>
            <person name="Duran-Viseras A."/>
            <person name="Andrei A.-S."/>
            <person name="Vera-Gargallo B."/>
            <person name="Ghai R."/>
            <person name="Sanchez-Porro C."/>
            <person name="Ventosa A."/>
        </authorList>
    </citation>
    <scope>NUCLEOTIDE SEQUENCE [LARGE SCALE GENOMIC DNA]</scope>
    <source>
        <strain evidence="2 3">F19-13</strain>
    </source>
</reference>
<evidence type="ECO:0000313" key="3">
    <source>
        <dbReference type="Proteomes" id="UP000326207"/>
    </source>
</evidence>